<dbReference type="SUPFAM" id="SSF56300">
    <property type="entry name" value="Metallo-dependent phosphatases"/>
    <property type="match status" value="1"/>
</dbReference>
<dbReference type="GO" id="GO:0033192">
    <property type="term" value="F:calmodulin-dependent protein phosphatase activity"/>
    <property type="evidence" value="ECO:0007669"/>
    <property type="project" value="InterPro"/>
</dbReference>
<dbReference type="PANTHER" id="PTHR45673">
    <property type="entry name" value="SERINE/THREONINE-PROTEIN PHOSPHATASE 2B CATALYTIC SUBUNIT 1-RELATED"/>
    <property type="match status" value="1"/>
</dbReference>
<dbReference type="SMART" id="SM00156">
    <property type="entry name" value="PP2Ac"/>
    <property type="match status" value="1"/>
</dbReference>
<name>A0A814IS15_9BILA</name>
<dbReference type="InterPro" id="IPR001254">
    <property type="entry name" value="Trypsin_dom"/>
</dbReference>
<dbReference type="CDD" id="cd00190">
    <property type="entry name" value="Tryp_SPc"/>
    <property type="match status" value="1"/>
</dbReference>
<proteinExistence type="predicted"/>
<accession>A0A814IS15</accession>
<dbReference type="GO" id="GO:0006508">
    <property type="term" value="P:proteolysis"/>
    <property type="evidence" value="ECO:0007669"/>
    <property type="project" value="InterPro"/>
</dbReference>
<dbReference type="AlphaFoldDB" id="A0A814IS15"/>
<dbReference type="Gene3D" id="2.40.10.10">
    <property type="entry name" value="Trypsin-like serine proteases"/>
    <property type="match status" value="1"/>
</dbReference>
<evidence type="ECO:0000256" key="1">
    <source>
        <dbReference type="SAM" id="MobiDB-lite"/>
    </source>
</evidence>
<protein>
    <recommendedName>
        <fullName evidence="3">Peptidase S1 domain-containing protein</fullName>
    </recommendedName>
</protein>
<dbReference type="EMBL" id="CAJNOT010000578">
    <property type="protein sequence ID" value="CAF1026414.1"/>
    <property type="molecule type" value="Genomic_DNA"/>
</dbReference>
<sequence>MKFILVLLSFILLIIHHSIDSTVCRWSPIQCGCAFYQPVIRTRIVGGIESIPHSWPWIVSIRLASTNSPFCGGSLITDQYCFYDELKKTGGKTTAAIRSKYIFVIGAHYSTEKNTYLNSYLHVSANLTIIHPQYDTNTKINDIALIQLNRSVDLTDKTIGFICLPMPTLRYPKLFPSDRTDAVIFSYVLLAIGWGRVREGSFGRASNILLQVELPIQSPYIRPSDCADQVYDPEKQYCAGVYTRVSVYRDWINYTISKNILNYETQLFNIPNNIDMSNNLEIWWDRKVNSNALDRFHEPPAYGAMCDLLWSDPAEDYGNESGSLTLVATRRSSAPVPSPTTTNTSSASLYLPNATRGCSYFYTYAAVNEFLIRNQILSVIRAHEAQDIGYRMYKKSPDTGFPSLITLFSAPNYCDVYQNKAAIMKYENNVVNIRQFNCSPHPYWLPNFMNIFTWSLPFVGEKINDVLLKILNICTDEELALYDEHIDSLIERNQMEQRKEQIRSKMRAVGKIAKTYQTLRELSENVVTLRGLTPSTSLTELDKDITQEAEVAASILREKPKSTKERFSKVKILDQVNERMPPSKSVGGPSVAERIKKASNVNQTSEPIKKEMPSKAFTGVTTQGMVKMRRESYAGVSSTARRRSPTPVVDLPTVVNGQPTTSSKK</sequence>
<organism evidence="4 5">
    <name type="scientific">Rotaria sordida</name>
    <dbReference type="NCBI Taxonomy" id="392033"/>
    <lineage>
        <taxon>Eukaryota</taxon>
        <taxon>Metazoa</taxon>
        <taxon>Spiralia</taxon>
        <taxon>Gnathifera</taxon>
        <taxon>Rotifera</taxon>
        <taxon>Eurotatoria</taxon>
        <taxon>Bdelloidea</taxon>
        <taxon>Philodinida</taxon>
        <taxon>Philodinidae</taxon>
        <taxon>Rotaria</taxon>
    </lineage>
</organism>
<feature type="signal peptide" evidence="2">
    <location>
        <begin position="1"/>
        <end position="21"/>
    </location>
</feature>
<feature type="compositionally biased region" description="Polar residues" evidence="1">
    <location>
        <begin position="655"/>
        <end position="665"/>
    </location>
</feature>
<dbReference type="InterPro" id="IPR043504">
    <property type="entry name" value="Peptidase_S1_PA_chymotrypsin"/>
</dbReference>
<dbReference type="SUPFAM" id="SSF50494">
    <property type="entry name" value="Trypsin-like serine proteases"/>
    <property type="match status" value="1"/>
</dbReference>
<evidence type="ECO:0000313" key="5">
    <source>
        <dbReference type="Proteomes" id="UP000663864"/>
    </source>
</evidence>
<reference evidence="4" key="1">
    <citation type="submission" date="2021-02" db="EMBL/GenBank/DDBJ databases">
        <authorList>
            <person name="Nowell W R."/>
        </authorList>
    </citation>
    <scope>NUCLEOTIDE SEQUENCE</scope>
</reference>
<dbReference type="InterPro" id="IPR029052">
    <property type="entry name" value="Metallo-depent_PP-like"/>
</dbReference>
<feature type="chain" id="PRO_5032644691" description="Peptidase S1 domain-containing protein" evidence="2">
    <location>
        <begin position="22"/>
        <end position="665"/>
    </location>
</feature>
<keyword evidence="2" id="KW-0732">Signal</keyword>
<feature type="region of interest" description="Disordered" evidence="1">
    <location>
        <begin position="632"/>
        <end position="665"/>
    </location>
</feature>
<dbReference type="InterPro" id="IPR043360">
    <property type="entry name" value="PP2B"/>
</dbReference>
<dbReference type="GO" id="GO:0097720">
    <property type="term" value="P:calcineurin-mediated signaling"/>
    <property type="evidence" value="ECO:0007669"/>
    <property type="project" value="InterPro"/>
</dbReference>
<feature type="domain" description="Peptidase S1" evidence="3">
    <location>
        <begin position="44"/>
        <end position="257"/>
    </location>
</feature>
<evidence type="ECO:0000259" key="3">
    <source>
        <dbReference type="PROSITE" id="PS50240"/>
    </source>
</evidence>
<dbReference type="Gene3D" id="3.60.21.10">
    <property type="match status" value="1"/>
</dbReference>
<dbReference type="GO" id="GO:0004252">
    <property type="term" value="F:serine-type endopeptidase activity"/>
    <property type="evidence" value="ECO:0007669"/>
    <property type="project" value="InterPro"/>
</dbReference>
<dbReference type="PROSITE" id="PS50240">
    <property type="entry name" value="TRYPSIN_DOM"/>
    <property type="match status" value="1"/>
</dbReference>
<comment type="caution">
    <text evidence="4">The sequence shown here is derived from an EMBL/GenBank/DDBJ whole genome shotgun (WGS) entry which is preliminary data.</text>
</comment>
<gene>
    <name evidence="4" type="ORF">ZHD862_LOCUS13808</name>
</gene>
<dbReference type="Proteomes" id="UP000663864">
    <property type="component" value="Unassembled WGS sequence"/>
</dbReference>
<dbReference type="InterPro" id="IPR006186">
    <property type="entry name" value="Ser/Thr-sp_prot-phosphatase"/>
</dbReference>
<evidence type="ECO:0000256" key="2">
    <source>
        <dbReference type="SAM" id="SignalP"/>
    </source>
</evidence>
<dbReference type="SMART" id="SM00020">
    <property type="entry name" value="Tryp_SPc"/>
    <property type="match status" value="1"/>
</dbReference>
<dbReference type="Pfam" id="PF00089">
    <property type="entry name" value="Trypsin"/>
    <property type="match status" value="1"/>
</dbReference>
<dbReference type="PRINTS" id="PR00114">
    <property type="entry name" value="STPHPHTASE"/>
</dbReference>
<dbReference type="InterPro" id="IPR009003">
    <property type="entry name" value="Peptidase_S1_PA"/>
</dbReference>
<evidence type="ECO:0000313" key="4">
    <source>
        <dbReference type="EMBL" id="CAF1026414.1"/>
    </source>
</evidence>